<evidence type="ECO:0000259" key="5">
    <source>
        <dbReference type="Pfam" id="PF03976"/>
    </source>
</evidence>
<sequence>MSFDKFYEKSRRLNANMSLDEFKAKLEEGNGSFLSEIHSKFIYRTKDEILKPYQVELIKLQEHLEKHNEKMIILMEGRDASGKGGAIRRITRYMNEKHYRVVALGKPSDVQKTQWYFQRYVEQFPKGGEIVIFDRSWYNRAMVEPVFGFCTQKEYEVFMNSVQRFEEDLIDHGIHFLKIYLSVSKEEQARRFEEREENPLKQWKLSEIDLQMQSRWEEFTQKKYDMLKRTNTEKSPWTIIRSDTKFLARLNSIKVILNSVDYEGRDPRLDYEVDKDIVITANRELEIMDYKKKAGITQGLI</sequence>
<evidence type="ECO:0000313" key="8">
    <source>
        <dbReference type="Proteomes" id="UP000245014"/>
    </source>
</evidence>
<accession>A0A2U2C2B2</accession>
<feature type="domain" description="Polyphosphate kinase-2-related" evidence="5">
    <location>
        <begin position="50"/>
        <end position="264"/>
    </location>
</feature>
<evidence type="ECO:0000313" key="7">
    <source>
        <dbReference type="EMBL" id="PWE23179.1"/>
    </source>
</evidence>
<dbReference type="KEGG" id="ask:EI285_02415"/>
<dbReference type="RefSeq" id="WP_066350534.1">
    <property type="nucleotide sequence ID" value="NZ_CP034309.1"/>
</dbReference>
<comment type="similarity">
    <text evidence="1 4">Belongs to the polyphosphate kinase 2 (PPK2) family. Class I subfamily.</text>
</comment>
<dbReference type="AlphaFoldDB" id="A0A2U2C2B2"/>
<dbReference type="STRING" id="28200.GCA_001572935_01469"/>
<dbReference type="PANTHER" id="PTHR34383">
    <property type="entry name" value="POLYPHOSPHATE:AMP PHOSPHOTRANSFERASE-RELATED"/>
    <property type="match status" value="1"/>
</dbReference>
<dbReference type="EC" id="2.7.4.-" evidence="4"/>
<dbReference type="InterPro" id="IPR022486">
    <property type="entry name" value="PPK2_PA0141"/>
</dbReference>
<dbReference type="InterPro" id="IPR027417">
    <property type="entry name" value="P-loop_NTPase"/>
</dbReference>
<comment type="caution">
    <text evidence="7">The sequence shown here is derived from an EMBL/GenBank/DDBJ whole genome shotgun (WGS) entry which is preliminary data.</text>
</comment>
<reference evidence="7 8" key="1">
    <citation type="submission" date="2018-05" db="EMBL/GenBank/DDBJ databases">
        <title>Antimicrobial susceptibility testing and genomic analysis of Arcobacter skirrowii strains and one Arcobacter butzleri isolated from German poultry farms.</title>
        <authorList>
            <person name="Haenel I."/>
            <person name="Hotzel H."/>
            <person name="Tomaso H."/>
            <person name="Busch A."/>
        </authorList>
    </citation>
    <scope>NUCLEOTIDE SEQUENCE [LARGE SCALE GENOMIC DNA]</scope>
    <source>
        <strain evidence="7">17-1208-2</strain>
        <strain evidence="8">v</strain>
    </source>
</reference>
<keyword evidence="2 4" id="KW-0808">Transferase</keyword>
<dbReference type="Pfam" id="PF03976">
    <property type="entry name" value="PPK2"/>
    <property type="match status" value="1"/>
</dbReference>
<reference evidence="6" key="2">
    <citation type="journal article" date="2023" name="Front. Microbiol.">
        <title>Genomic diversity and taxonomic marker for Arcobacter species.</title>
        <authorList>
            <person name="Zhou G."/>
            <person name="Gu Y."/>
            <person name="Wang H."/>
            <person name="Chen X."/>
            <person name="Zhang X."/>
            <person name="Shao Z."/>
            <person name="Yan X."/>
            <person name="Zhang J."/>
            <person name="Zhang M."/>
        </authorList>
    </citation>
    <scope>NUCLEOTIDE SEQUENCE</scope>
    <source>
        <strain evidence="6">BJSY19SF1-2</strain>
    </source>
</reference>
<comment type="subunit">
    <text evidence="4">Homotetramer.</text>
</comment>
<dbReference type="GO" id="GO:0006793">
    <property type="term" value="P:phosphorus metabolic process"/>
    <property type="evidence" value="ECO:0007669"/>
    <property type="project" value="InterPro"/>
</dbReference>
<evidence type="ECO:0000256" key="1">
    <source>
        <dbReference type="ARBA" id="ARBA00009924"/>
    </source>
</evidence>
<dbReference type="EMBL" id="QEYI01000001">
    <property type="protein sequence ID" value="PWE23179.1"/>
    <property type="molecule type" value="Genomic_DNA"/>
</dbReference>
<comment type="function">
    <text evidence="4">Uses inorganic polyphosphate (polyP) as a donor to convert GDP to GTP or ADP to ATP.</text>
</comment>
<dbReference type="Proteomes" id="UP000245014">
    <property type="component" value="Unassembled WGS sequence"/>
</dbReference>
<evidence type="ECO:0000256" key="2">
    <source>
        <dbReference type="ARBA" id="ARBA00022679"/>
    </source>
</evidence>
<proteinExistence type="inferred from homology"/>
<evidence type="ECO:0000256" key="3">
    <source>
        <dbReference type="ARBA" id="ARBA00022777"/>
    </source>
</evidence>
<dbReference type="NCBIfam" id="TIGR03707">
    <property type="entry name" value="PPK2_P_aer"/>
    <property type="match status" value="1"/>
</dbReference>
<dbReference type="GO" id="GO:0008976">
    <property type="term" value="F:polyphosphate kinase activity"/>
    <property type="evidence" value="ECO:0007669"/>
    <property type="project" value="UniProtKB-UniRule"/>
</dbReference>
<gene>
    <name evidence="7" type="primary">ppk2</name>
    <name evidence="7" type="ORF">DF188_00410</name>
    <name evidence="6" type="ORF">Q6A80_02750</name>
</gene>
<organism evidence="7 8">
    <name type="scientific">Aliarcobacter skirrowii</name>
    <dbReference type="NCBI Taxonomy" id="28200"/>
    <lineage>
        <taxon>Bacteria</taxon>
        <taxon>Pseudomonadati</taxon>
        <taxon>Campylobacterota</taxon>
        <taxon>Epsilonproteobacteria</taxon>
        <taxon>Campylobacterales</taxon>
        <taxon>Arcobacteraceae</taxon>
        <taxon>Aliarcobacter</taxon>
    </lineage>
</organism>
<dbReference type="Gene3D" id="3.40.50.300">
    <property type="entry name" value="P-loop containing nucleotide triphosphate hydrolases"/>
    <property type="match status" value="1"/>
</dbReference>
<evidence type="ECO:0000313" key="6">
    <source>
        <dbReference type="EMBL" id="MDX4068636.1"/>
    </source>
</evidence>
<dbReference type="PANTHER" id="PTHR34383:SF1">
    <property type="entry name" value="ADP-POLYPHOSPHATE PHOSPHOTRANSFERASE"/>
    <property type="match status" value="1"/>
</dbReference>
<name>A0A2U2C2B2_9BACT</name>
<dbReference type="EMBL" id="JAUQUR010000001">
    <property type="protein sequence ID" value="MDX4068636.1"/>
    <property type="molecule type" value="Genomic_DNA"/>
</dbReference>
<dbReference type="GeneID" id="61750265"/>
<dbReference type="InterPro" id="IPR022488">
    <property type="entry name" value="PPK2-related"/>
</dbReference>
<keyword evidence="3 4" id="KW-0418">Kinase</keyword>
<dbReference type="Proteomes" id="UP001283691">
    <property type="component" value="Unassembled WGS sequence"/>
</dbReference>
<evidence type="ECO:0000256" key="4">
    <source>
        <dbReference type="RuleBase" id="RU369062"/>
    </source>
</evidence>
<reference evidence="6" key="3">
    <citation type="submission" date="2023-07" db="EMBL/GenBank/DDBJ databases">
        <authorList>
            <person name="Zhang M."/>
            <person name="Zhou G."/>
        </authorList>
    </citation>
    <scope>NUCLEOTIDE SEQUENCE</scope>
    <source>
        <strain evidence="6">BJSY19SF1-2</strain>
    </source>
</reference>
<protein>
    <recommendedName>
        <fullName evidence="4">ADP/GDP-polyphosphate phosphotransferase</fullName>
        <ecNumber evidence="4">2.7.4.-</ecNumber>
    </recommendedName>
    <alternativeName>
        <fullName evidence="4">Polyphosphate kinase PPK2</fullName>
    </alternativeName>
</protein>
<dbReference type="SUPFAM" id="SSF52540">
    <property type="entry name" value="P-loop containing nucleoside triphosphate hydrolases"/>
    <property type="match status" value="1"/>
</dbReference>